<feature type="chain" id="PRO_5035776885" description="Secreted protein" evidence="1">
    <location>
        <begin position="18"/>
        <end position="68"/>
    </location>
</feature>
<organism evidence="2 3">
    <name type="scientific">Albula glossodonta</name>
    <name type="common">roundjaw bonefish</name>
    <dbReference type="NCBI Taxonomy" id="121402"/>
    <lineage>
        <taxon>Eukaryota</taxon>
        <taxon>Metazoa</taxon>
        <taxon>Chordata</taxon>
        <taxon>Craniata</taxon>
        <taxon>Vertebrata</taxon>
        <taxon>Euteleostomi</taxon>
        <taxon>Actinopterygii</taxon>
        <taxon>Neopterygii</taxon>
        <taxon>Teleostei</taxon>
        <taxon>Albuliformes</taxon>
        <taxon>Albulidae</taxon>
        <taxon>Albula</taxon>
    </lineage>
</organism>
<protein>
    <recommendedName>
        <fullName evidence="4">Secreted protein</fullName>
    </recommendedName>
</protein>
<sequence>MFSGVVFLSWAVRAVLSLPNSKLTELCCPSQTPNSQSCAVPPKLQTHRAVLSLPNSKQRPLDDGITYK</sequence>
<dbReference type="AlphaFoldDB" id="A0A8T2NSZ2"/>
<gene>
    <name evidence="2" type="ORF">JZ751_016713</name>
</gene>
<name>A0A8T2NSZ2_9TELE</name>
<comment type="caution">
    <text evidence="2">The sequence shown here is derived from an EMBL/GenBank/DDBJ whole genome shotgun (WGS) entry which is preliminary data.</text>
</comment>
<evidence type="ECO:0000256" key="1">
    <source>
        <dbReference type="SAM" id="SignalP"/>
    </source>
</evidence>
<feature type="non-terminal residue" evidence="2">
    <location>
        <position position="68"/>
    </location>
</feature>
<evidence type="ECO:0000313" key="3">
    <source>
        <dbReference type="Proteomes" id="UP000824540"/>
    </source>
</evidence>
<dbReference type="Proteomes" id="UP000824540">
    <property type="component" value="Unassembled WGS sequence"/>
</dbReference>
<keyword evidence="1" id="KW-0732">Signal</keyword>
<proteinExistence type="predicted"/>
<evidence type="ECO:0008006" key="4">
    <source>
        <dbReference type="Google" id="ProtNLM"/>
    </source>
</evidence>
<reference evidence="2" key="1">
    <citation type="thesis" date="2021" institute="BYU ScholarsArchive" country="Provo, UT, USA">
        <title>Applications of and Algorithms for Genome Assembly and Genomic Analyses with an Emphasis on Marine Teleosts.</title>
        <authorList>
            <person name="Pickett B.D."/>
        </authorList>
    </citation>
    <scope>NUCLEOTIDE SEQUENCE</scope>
    <source>
        <strain evidence="2">HI-2016</strain>
    </source>
</reference>
<keyword evidence="3" id="KW-1185">Reference proteome</keyword>
<feature type="signal peptide" evidence="1">
    <location>
        <begin position="1"/>
        <end position="17"/>
    </location>
</feature>
<dbReference type="EMBL" id="JAFBMS010000029">
    <property type="protein sequence ID" value="KAG9342211.1"/>
    <property type="molecule type" value="Genomic_DNA"/>
</dbReference>
<evidence type="ECO:0000313" key="2">
    <source>
        <dbReference type="EMBL" id="KAG9342211.1"/>
    </source>
</evidence>
<accession>A0A8T2NSZ2</accession>